<dbReference type="InterPro" id="IPR016181">
    <property type="entry name" value="Acyl_CoA_acyltransferase"/>
</dbReference>
<evidence type="ECO:0008006" key="4">
    <source>
        <dbReference type="Google" id="ProtNLM"/>
    </source>
</evidence>
<evidence type="ECO:0000256" key="1">
    <source>
        <dbReference type="SAM" id="MobiDB-lite"/>
    </source>
</evidence>
<name>A0AAJ0FSH0_9HYPO</name>
<evidence type="ECO:0000313" key="2">
    <source>
        <dbReference type="EMBL" id="KAK2595301.1"/>
    </source>
</evidence>
<proteinExistence type="predicted"/>
<protein>
    <recommendedName>
        <fullName evidence="4">N-acetyltransferase domain-containing protein</fullName>
    </recommendedName>
</protein>
<reference evidence="2" key="1">
    <citation type="submission" date="2023-06" db="EMBL/GenBank/DDBJ databases">
        <title>Conoideocrella luteorostrata (Hypocreales: Clavicipitaceae), a potential biocontrol fungus for elongate hemlock scale in United States Christmas tree production areas.</title>
        <authorList>
            <person name="Barrett H."/>
            <person name="Lovett B."/>
            <person name="Macias A.M."/>
            <person name="Stajich J.E."/>
            <person name="Kasson M.T."/>
        </authorList>
    </citation>
    <scope>NUCLEOTIDE SEQUENCE</scope>
    <source>
        <strain evidence="2">ARSEF 14590</strain>
    </source>
</reference>
<feature type="region of interest" description="Disordered" evidence="1">
    <location>
        <begin position="158"/>
        <end position="183"/>
    </location>
</feature>
<evidence type="ECO:0000313" key="3">
    <source>
        <dbReference type="Proteomes" id="UP001251528"/>
    </source>
</evidence>
<sequence length="289" mass="32672">MPKTSDSSQGKRREALVLVQAGHTHQEIAEITGLTLNQIYYAIRTRCFATLRDVPRIATVATAGFYYSPVFAWERRFHHQYPMDTFQSYEKMFADIILDPQHVTLVVEDTYNPSESEKTEPVIEPDRKMPLPKQGNSVIVGAATWKLEPSSPRYGQFMNPADSNDPSLNFDGGRSRDKSPRHADMLDDKCDAAEEKYFNGNQLVDMSVVHPAYWRRGHGTELVKWGKSLADLDYMAQGVVAAAMGEKLYMSLGYQKLDHVKVEDKDGPGPHELSVGILKYFGSTYRRSD</sequence>
<organism evidence="2 3">
    <name type="scientific">Conoideocrella luteorostrata</name>
    <dbReference type="NCBI Taxonomy" id="1105319"/>
    <lineage>
        <taxon>Eukaryota</taxon>
        <taxon>Fungi</taxon>
        <taxon>Dikarya</taxon>
        <taxon>Ascomycota</taxon>
        <taxon>Pezizomycotina</taxon>
        <taxon>Sordariomycetes</taxon>
        <taxon>Hypocreomycetidae</taxon>
        <taxon>Hypocreales</taxon>
        <taxon>Clavicipitaceae</taxon>
        <taxon>Conoideocrella</taxon>
    </lineage>
</organism>
<keyword evidence="3" id="KW-1185">Reference proteome</keyword>
<dbReference type="Proteomes" id="UP001251528">
    <property type="component" value="Unassembled WGS sequence"/>
</dbReference>
<dbReference type="AlphaFoldDB" id="A0AAJ0FSH0"/>
<feature type="compositionally biased region" description="Basic and acidic residues" evidence="1">
    <location>
        <begin position="173"/>
        <end position="183"/>
    </location>
</feature>
<accession>A0AAJ0FSH0</accession>
<feature type="non-terminal residue" evidence="2">
    <location>
        <position position="289"/>
    </location>
</feature>
<comment type="caution">
    <text evidence="2">The sequence shown here is derived from an EMBL/GenBank/DDBJ whole genome shotgun (WGS) entry which is preliminary data.</text>
</comment>
<dbReference type="EMBL" id="JASWJB010000137">
    <property type="protein sequence ID" value="KAK2595301.1"/>
    <property type="molecule type" value="Genomic_DNA"/>
</dbReference>
<dbReference type="SUPFAM" id="SSF55729">
    <property type="entry name" value="Acyl-CoA N-acyltransferases (Nat)"/>
    <property type="match status" value="1"/>
</dbReference>
<dbReference type="Gene3D" id="3.40.630.30">
    <property type="match status" value="1"/>
</dbReference>
<gene>
    <name evidence="2" type="ORF">QQS21_007016</name>
</gene>